<keyword evidence="2" id="KW-0472">Membrane</keyword>
<keyword evidence="2" id="KW-0812">Transmembrane</keyword>
<keyword evidence="4" id="KW-1185">Reference proteome</keyword>
<dbReference type="Gene3D" id="3.30.1150.10">
    <property type="match status" value="1"/>
</dbReference>
<dbReference type="RefSeq" id="WP_054538310.1">
    <property type="nucleotide sequence ID" value="NZ_JACIEQ010000001.1"/>
</dbReference>
<evidence type="ECO:0008006" key="5">
    <source>
        <dbReference type="Google" id="ProtNLM"/>
    </source>
</evidence>
<feature type="compositionally biased region" description="Low complexity" evidence="1">
    <location>
        <begin position="59"/>
        <end position="80"/>
    </location>
</feature>
<feature type="region of interest" description="Disordered" evidence="1">
    <location>
        <begin position="136"/>
        <end position="250"/>
    </location>
</feature>
<gene>
    <name evidence="3" type="ORF">GGR17_000393</name>
</gene>
<keyword evidence="2" id="KW-1133">Transmembrane helix</keyword>
<reference evidence="3" key="1">
    <citation type="submission" date="2020-08" db="EMBL/GenBank/DDBJ databases">
        <title>Genomic Encyclopedia of Type Strains, Phase IV (KMG-IV): sequencing the most valuable type-strain genomes for metagenomic binning, comparative biology and taxonomic classification.</title>
        <authorList>
            <person name="Goeker M."/>
        </authorList>
    </citation>
    <scope>NUCLEOTIDE SEQUENCE [LARGE SCALE GENOMIC DNA]</scope>
    <source>
        <strain evidence="3">DSM 105040</strain>
    </source>
</reference>
<organism evidence="3 4">
    <name type="scientific">Actibacterium naphthalenivorans</name>
    <dbReference type="NCBI Taxonomy" id="1614693"/>
    <lineage>
        <taxon>Bacteria</taxon>
        <taxon>Pseudomonadati</taxon>
        <taxon>Pseudomonadota</taxon>
        <taxon>Alphaproteobacteria</taxon>
        <taxon>Rhodobacterales</taxon>
        <taxon>Roseobacteraceae</taxon>
        <taxon>Actibacterium</taxon>
    </lineage>
</organism>
<sequence length="386" mass="39346">MNTGTYISGIGHIGLILWLLVGGLFDARPPEPLEVAEVSIITGEEFAALSAPASAPRATAEAPAPVAPPAEEAVADTPVPDTAPQTPAVPLATRPAPPDPAPDVSEIAPLPEAEVTDAAPTPPAPPSIEEGTTILTESARPRPAPRVAPAPAARPAPDADVSDTVKEATTPSPEPEAAAPPQERATAPEEATTEIVTEAEEKPDAETSLTASLRPRTRPAPPVRPAPAAAAPVTPAPATPAPAPVAPPPDVSAAVNDALAEALGGGAAETTGNGAAALGPPMTQGEKDALRIAVGACWNVGSLSSEAMRTTVVVALSMAEDAKPKIDTISMKSFSGGSETAARQTYESARRAIIRCGATGFDLPKEKYGQWRNIEMTFNPENMRIK</sequence>
<accession>A0A840C973</accession>
<feature type="transmembrane region" description="Helical" evidence="2">
    <location>
        <begin position="6"/>
        <end position="25"/>
    </location>
</feature>
<feature type="compositionally biased region" description="Pro residues" evidence="1">
    <location>
        <begin position="234"/>
        <end position="250"/>
    </location>
</feature>
<dbReference type="AlphaFoldDB" id="A0A840C973"/>
<evidence type="ECO:0000313" key="3">
    <source>
        <dbReference type="EMBL" id="MBB4020602.1"/>
    </source>
</evidence>
<dbReference type="EMBL" id="JACIEQ010000001">
    <property type="protein sequence ID" value="MBB4020602.1"/>
    <property type="molecule type" value="Genomic_DNA"/>
</dbReference>
<feature type="region of interest" description="Disordered" evidence="1">
    <location>
        <begin position="59"/>
        <end position="106"/>
    </location>
</feature>
<dbReference type="SUPFAM" id="SSF74653">
    <property type="entry name" value="TolA/TonB C-terminal domain"/>
    <property type="match status" value="1"/>
</dbReference>
<protein>
    <recommendedName>
        <fullName evidence="5">Cell division and transport-associated protein TolA</fullName>
    </recommendedName>
</protein>
<evidence type="ECO:0000256" key="2">
    <source>
        <dbReference type="SAM" id="Phobius"/>
    </source>
</evidence>
<evidence type="ECO:0000313" key="4">
    <source>
        <dbReference type="Proteomes" id="UP000585681"/>
    </source>
</evidence>
<feature type="compositionally biased region" description="Low complexity" evidence="1">
    <location>
        <begin position="167"/>
        <end position="196"/>
    </location>
</feature>
<dbReference type="Proteomes" id="UP000585681">
    <property type="component" value="Unassembled WGS sequence"/>
</dbReference>
<proteinExistence type="predicted"/>
<feature type="compositionally biased region" description="Pro residues" evidence="1">
    <location>
        <begin position="142"/>
        <end position="154"/>
    </location>
</feature>
<comment type="caution">
    <text evidence="3">The sequence shown here is derived from an EMBL/GenBank/DDBJ whole genome shotgun (WGS) entry which is preliminary data.</text>
</comment>
<evidence type="ECO:0000256" key="1">
    <source>
        <dbReference type="SAM" id="MobiDB-lite"/>
    </source>
</evidence>
<name>A0A840C973_9RHOB</name>